<keyword evidence="2" id="KW-1185">Reference proteome</keyword>
<accession>D3BSV3</accession>
<evidence type="ECO:0000313" key="1">
    <source>
        <dbReference type="EMBL" id="EFA75568.1"/>
    </source>
</evidence>
<reference evidence="1 2" key="1">
    <citation type="journal article" date="2011" name="Genome Res.">
        <title>Phylogeny-wide analysis of social amoeba genomes highlights ancient origins for complex intercellular communication.</title>
        <authorList>
            <person name="Heidel A.J."/>
            <person name="Lawal H.M."/>
            <person name="Felder M."/>
            <person name="Schilde C."/>
            <person name="Helps N.R."/>
            <person name="Tunggal B."/>
            <person name="Rivero F."/>
            <person name="John U."/>
            <person name="Schleicher M."/>
            <person name="Eichinger L."/>
            <person name="Platzer M."/>
            <person name="Noegel A.A."/>
            <person name="Schaap P."/>
            <person name="Gloeckner G."/>
        </authorList>
    </citation>
    <scope>NUCLEOTIDE SEQUENCE [LARGE SCALE GENOMIC DNA]</scope>
    <source>
        <strain evidence="2">ATCC 26659 / Pp 5 / PN500</strain>
    </source>
</reference>
<evidence type="ECO:0000313" key="2">
    <source>
        <dbReference type="Proteomes" id="UP000001396"/>
    </source>
</evidence>
<dbReference type="STRING" id="670386.D3BSV3"/>
<dbReference type="SUPFAM" id="SSF48403">
    <property type="entry name" value="Ankyrin repeat"/>
    <property type="match status" value="1"/>
</dbReference>
<dbReference type="Gene3D" id="1.25.40.20">
    <property type="entry name" value="Ankyrin repeat-containing domain"/>
    <property type="match status" value="1"/>
</dbReference>
<dbReference type="InParanoid" id="D3BSV3"/>
<comment type="caution">
    <text evidence="1">The sequence shown here is derived from an EMBL/GenBank/DDBJ whole genome shotgun (WGS) entry which is preliminary data.</text>
</comment>
<dbReference type="AlphaFoldDB" id="D3BSV3"/>
<dbReference type="GeneID" id="31366542"/>
<dbReference type="PANTHER" id="PTHR46586">
    <property type="entry name" value="ANKYRIN REPEAT-CONTAINING PROTEIN"/>
    <property type="match status" value="1"/>
</dbReference>
<proteinExistence type="predicted"/>
<dbReference type="SMART" id="SM00248">
    <property type="entry name" value="ANK"/>
    <property type="match status" value="6"/>
</dbReference>
<dbReference type="RefSeq" id="XP_020427702.1">
    <property type="nucleotide sequence ID" value="XM_020581832.1"/>
</dbReference>
<gene>
    <name evidence="1" type="ORF">PPL_11073</name>
</gene>
<dbReference type="PANTHER" id="PTHR46586:SF3">
    <property type="entry name" value="ANKYRIN REPEAT-CONTAINING PROTEIN"/>
    <property type="match status" value="1"/>
</dbReference>
<dbReference type="InterPro" id="IPR036770">
    <property type="entry name" value="Ankyrin_rpt-contain_sf"/>
</dbReference>
<dbReference type="Proteomes" id="UP000001396">
    <property type="component" value="Unassembled WGS sequence"/>
</dbReference>
<dbReference type="FunCoup" id="D3BSV3">
    <property type="interactions" value="23"/>
</dbReference>
<evidence type="ECO:0008006" key="3">
    <source>
        <dbReference type="Google" id="ProtNLM"/>
    </source>
</evidence>
<sequence>MVVKKESIFFYEFCFLLRKEIFKKVKYINRDILKYNSYKWNVIKNKPSYLAAYNYFHLLKKYFKEIASKKNKWYEHLFGSGTLNGHVCRVMLVSIKYGHLETLKYFIKKYSIKVEEYMRQFMVMAVRNGRLEIVKYLDSLGLGINKYTYRSMIGLAPLGLNFELLVWIAENKLADIIHLIVECIKIAMRSAAEVGRLDMLQYLMNKTLIPLANEADHCILQSAVQGGNVEMVEWLLQGSLSFNPMVNYIDTAALSGHLAMVKYLHHHNYGVSSRYLLYKSVQSGNLELVQWVYENLSTNVTSKFALNVAAEQGFLHVLQWINEHRNEGSSTTAIDKASWVSLSVVQWLHENRTEGCTSNAIEYALKAGHLDIAEYLFTNIPDKSNQKLFTISTLITSIEENIENNEILIFLLEHRHQLFKTEISYDDLIKCSKSFKNSKITIKSFKDKIK</sequence>
<organism evidence="1 2">
    <name type="scientific">Heterostelium pallidum (strain ATCC 26659 / Pp 5 / PN500)</name>
    <name type="common">Cellular slime mold</name>
    <name type="synonym">Polysphondylium pallidum</name>
    <dbReference type="NCBI Taxonomy" id="670386"/>
    <lineage>
        <taxon>Eukaryota</taxon>
        <taxon>Amoebozoa</taxon>
        <taxon>Evosea</taxon>
        <taxon>Eumycetozoa</taxon>
        <taxon>Dictyostelia</taxon>
        <taxon>Acytosteliales</taxon>
        <taxon>Acytosteliaceae</taxon>
        <taxon>Heterostelium</taxon>
    </lineage>
</organism>
<name>D3BSV3_HETP5</name>
<protein>
    <recommendedName>
        <fullName evidence="3">Ankyrin repeat protein</fullName>
    </recommendedName>
</protein>
<dbReference type="InterPro" id="IPR052050">
    <property type="entry name" value="SecEffector_AnkRepeat"/>
</dbReference>
<dbReference type="EMBL" id="ADBJ01000054">
    <property type="protein sequence ID" value="EFA75568.1"/>
    <property type="molecule type" value="Genomic_DNA"/>
</dbReference>
<dbReference type="InterPro" id="IPR002110">
    <property type="entry name" value="Ankyrin_rpt"/>
</dbReference>